<evidence type="ECO:0000313" key="2">
    <source>
        <dbReference type="EMBL" id="OSC96772.1"/>
    </source>
</evidence>
<feature type="compositionally biased region" description="Polar residues" evidence="1">
    <location>
        <begin position="184"/>
        <end position="199"/>
    </location>
</feature>
<evidence type="ECO:0000313" key="3">
    <source>
        <dbReference type="Proteomes" id="UP000193067"/>
    </source>
</evidence>
<protein>
    <submittedName>
        <fullName evidence="2">Uncharacterized protein</fullName>
    </submittedName>
</protein>
<dbReference type="STRING" id="1353009.A0A1Y2I8E7"/>
<sequence length="413" mass="47325">MKTFCPLSRQYAVIQMDPVGMVRHFEDPIALAAAQAMKPQKYLVYLEFPRDLSTPARPWFRYDVSLIGNTLRSEEPEYGITSEMVIPIHPNTYRTSDNRAPVRTQPPFPFDNCFHWIESGLIVRVRRKATRYDDANAYKLNFYEQMEMDKKFLPDHMRIEAFLRARADEAGEADLRLRPHTDSLPHQSFGSRCQSTSPGSDIESRLGDDVDSLPEGPGAPNDSDDTDDSDPASPRTLSPDDNSAADIVEAFFKMDILGFNVDDTAELMPLVDLWFELTDHLTAETIPNPMDLHKEHEEIMRIIHDARERAPSIRAPFIDNGVEIDYDALSSVASIDSVEFCRNERALVPPDLRLRYGLRLDDEEPASDPPSRPQPRRCHVLTVWRTFRRTTAKCLQAIVPWRNHRPPCLPYWS</sequence>
<keyword evidence="3" id="KW-1185">Reference proteome</keyword>
<dbReference type="AlphaFoldDB" id="A0A1Y2I8E7"/>
<organism evidence="2 3">
    <name type="scientific">Trametes coccinea (strain BRFM310)</name>
    <name type="common">Pycnoporus coccineus</name>
    <dbReference type="NCBI Taxonomy" id="1353009"/>
    <lineage>
        <taxon>Eukaryota</taxon>
        <taxon>Fungi</taxon>
        <taxon>Dikarya</taxon>
        <taxon>Basidiomycota</taxon>
        <taxon>Agaricomycotina</taxon>
        <taxon>Agaricomycetes</taxon>
        <taxon>Polyporales</taxon>
        <taxon>Polyporaceae</taxon>
        <taxon>Trametes</taxon>
    </lineage>
</organism>
<feature type="region of interest" description="Disordered" evidence="1">
    <location>
        <begin position="178"/>
        <end position="242"/>
    </location>
</feature>
<proteinExistence type="predicted"/>
<name>A0A1Y2I8E7_TRAC3</name>
<dbReference type="Proteomes" id="UP000193067">
    <property type="component" value="Unassembled WGS sequence"/>
</dbReference>
<accession>A0A1Y2I8E7</accession>
<dbReference type="EMBL" id="KZ084166">
    <property type="protein sequence ID" value="OSC96772.1"/>
    <property type="molecule type" value="Genomic_DNA"/>
</dbReference>
<evidence type="ECO:0000256" key="1">
    <source>
        <dbReference type="SAM" id="MobiDB-lite"/>
    </source>
</evidence>
<dbReference type="OrthoDB" id="2754478at2759"/>
<reference evidence="2 3" key="1">
    <citation type="journal article" date="2015" name="Biotechnol. Biofuels">
        <title>Enhanced degradation of softwood versus hardwood by the white-rot fungus Pycnoporus coccineus.</title>
        <authorList>
            <person name="Couturier M."/>
            <person name="Navarro D."/>
            <person name="Chevret D."/>
            <person name="Henrissat B."/>
            <person name="Piumi F."/>
            <person name="Ruiz-Duenas F.J."/>
            <person name="Martinez A.T."/>
            <person name="Grigoriev I.V."/>
            <person name="Riley R."/>
            <person name="Lipzen A."/>
            <person name="Berrin J.G."/>
            <person name="Master E.R."/>
            <person name="Rosso M.N."/>
        </authorList>
    </citation>
    <scope>NUCLEOTIDE SEQUENCE [LARGE SCALE GENOMIC DNA]</scope>
    <source>
        <strain evidence="2 3">BRFM310</strain>
    </source>
</reference>
<gene>
    <name evidence="2" type="ORF">PYCCODRAFT_1462277</name>
</gene>